<feature type="transmembrane region" description="Helical" evidence="1">
    <location>
        <begin position="167"/>
        <end position="189"/>
    </location>
</feature>
<feature type="transmembrane region" description="Helical" evidence="1">
    <location>
        <begin position="125"/>
        <end position="147"/>
    </location>
</feature>
<gene>
    <name evidence="2" type="ORF">ACFQ3Q_07830</name>
</gene>
<sequence>MDELDLLKKDWKKQEASLPHLSYEQIYKMIWKRSSSIVKWIFVISILEFLFWTVLNVLLADNEYWEEMERLHLKAFTIWVYIINYVVTFYFIFRFYKNYRKISSTDDASTLMKNILKTRKTVKYYIGYILISTGIITLVYSYYMLYYHVINTQVNEASKYVFDAGQWVKFIGGFILLLSVFLGLIWFFYRILYGILLKRLYRNYKELKKLELK</sequence>
<reference evidence="3" key="1">
    <citation type="journal article" date="2019" name="Int. J. Syst. Evol. Microbiol.">
        <title>The Global Catalogue of Microorganisms (GCM) 10K type strain sequencing project: providing services to taxonomists for standard genome sequencing and annotation.</title>
        <authorList>
            <consortium name="The Broad Institute Genomics Platform"/>
            <consortium name="The Broad Institute Genome Sequencing Center for Infectious Disease"/>
            <person name="Wu L."/>
            <person name="Ma J."/>
        </authorList>
    </citation>
    <scope>NUCLEOTIDE SEQUENCE [LARGE SCALE GENOMIC DNA]</scope>
    <source>
        <strain evidence="3">CCUG 64793</strain>
    </source>
</reference>
<feature type="transmembrane region" description="Helical" evidence="1">
    <location>
        <begin position="37"/>
        <end position="59"/>
    </location>
</feature>
<evidence type="ECO:0000256" key="1">
    <source>
        <dbReference type="SAM" id="Phobius"/>
    </source>
</evidence>
<accession>A0ABW3NT92</accession>
<dbReference type="EMBL" id="JBHTLI010000001">
    <property type="protein sequence ID" value="MFD1095652.1"/>
    <property type="molecule type" value="Genomic_DNA"/>
</dbReference>
<keyword evidence="3" id="KW-1185">Reference proteome</keyword>
<name>A0ABW3NT92_9FLAO</name>
<protein>
    <recommendedName>
        <fullName evidence="4">Beta-carotene 15,15'-monooxygenase</fullName>
    </recommendedName>
</protein>
<keyword evidence="1" id="KW-1133">Transmembrane helix</keyword>
<dbReference type="RefSeq" id="WP_380744572.1">
    <property type="nucleotide sequence ID" value="NZ_JBHTLI010000001.1"/>
</dbReference>
<organism evidence="2 3">
    <name type="scientific">Salegentibacter chungangensis</name>
    <dbReference type="NCBI Taxonomy" id="1335724"/>
    <lineage>
        <taxon>Bacteria</taxon>
        <taxon>Pseudomonadati</taxon>
        <taxon>Bacteroidota</taxon>
        <taxon>Flavobacteriia</taxon>
        <taxon>Flavobacteriales</taxon>
        <taxon>Flavobacteriaceae</taxon>
        <taxon>Salegentibacter</taxon>
    </lineage>
</organism>
<dbReference type="Proteomes" id="UP001597131">
    <property type="component" value="Unassembled WGS sequence"/>
</dbReference>
<keyword evidence="1" id="KW-0472">Membrane</keyword>
<proteinExistence type="predicted"/>
<evidence type="ECO:0000313" key="3">
    <source>
        <dbReference type="Proteomes" id="UP001597131"/>
    </source>
</evidence>
<evidence type="ECO:0008006" key="4">
    <source>
        <dbReference type="Google" id="ProtNLM"/>
    </source>
</evidence>
<feature type="transmembrane region" description="Helical" evidence="1">
    <location>
        <begin position="71"/>
        <end position="93"/>
    </location>
</feature>
<comment type="caution">
    <text evidence="2">The sequence shown here is derived from an EMBL/GenBank/DDBJ whole genome shotgun (WGS) entry which is preliminary data.</text>
</comment>
<evidence type="ECO:0000313" key="2">
    <source>
        <dbReference type="EMBL" id="MFD1095652.1"/>
    </source>
</evidence>
<keyword evidence="1" id="KW-0812">Transmembrane</keyword>